<accession>A0A7R9FXN9</accession>
<gene>
    <name evidence="4" type="ORF">TSIB3V08_LOCUS3494</name>
</gene>
<dbReference type="PANTHER" id="PTHR20835:SF0">
    <property type="entry name" value="E3 UBIQUITIN-PROTEIN LIGASE PPP1R11"/>
    <property type="match status" value="1"/>
</dbReference>
<sequence length="292" mass="33195">MISLRVNATNIPIPSFVPPERLIVYTMFTECLLRRMFTACLFNRMFTECLFVQQDVHRVFVPQDVHSRIFTECLLSRMFTECLFVQQDVHTVRLKLRKPKPIKKVQWRSGTVDNEHMNRRKSKCCCVYEKPRVFGESSSESEDEECENCHGHVERRSNSQTPPGDTASGSADNVGPPGVFDTPGIFHRWLSRRPLDLIVPRVGKNSNGSEHPPIHHLQLTLLLESMGCLLSAELQITRSSPLPLYPASQQHLSLVSLIGFVTVLDRVIYVRCQVPTFSSITLVNSPIHLSVV</sequence>
<reference evidence="4" key="1">
    <citation type="submission" date="2020-11" db="EMBL/GenBank/DDBJ databases">
        <authorList>
            <person name="Tran Van P."/>
        </authorList>
    </citation>
    <scope>NUCLEOTIDE SEQUENCE</scope>
</reference>
<feature type="region of interest" description="Disordered" evidence="3">
    <location>
        <begin position="152"/>
        <end position="178"/>
    </location>
</feature>
<dbReference type="EMBL" id="OC001168">
    <property type="protein sequence ID" value="CAD7259287.1"/>
    <property type="molecule type" value="Genomic_DNA"/>
</dbReference>
<organism evidence="4">
    <name type="scientific">Timema shepardi</name>
    <name type="common">Walking stick</name>
    <dbReference type="NCBI Taxonomy" id="629360"/>
    <lineage>
        <taxon>Eukaryota</taxon>
        <taxon>Metazoa</taxon>
        <taxon>Ecdysozoa</taxon>
        <taxon>Arthropoda</taxon>
        <taxon>Hexapoda</taxon>
        <taxon>Insecta</taxon>
        <taxon>Pterygota</taxon>
        <taxon>Neoptera</taxon>
        <taxon>Polyneoptera</taxon>
        <taxon>Phasmatodea</taxon>
        <taxon>Timematodea</taxon>
        <taxon>Timematoidea</taxon>
        <taxon>Timematidae</taxon>
        <taxon>Timema</taxon>
    </lineage>
</organism>
<dbReference type="PANTHER" id="PTHR20835">
    <property type="entry name" value="E3 UBIQUITIN-PROTEIN LIGASE PPP1R11-RELATED"/>
    <property type="match status" value="1"/>
</dbReference>
<evidence type="ECO:0000256" key="3">
    <source>
        <dbReference type="SAM" id="MobiDB-lite"/>
    </source>
</evidence>
<evidence type="ECO:0000256" key="1">
    <source>
        <dbReference type="ARBA" id="ARBA00021994"/>
    </source>
</evidence>
<feature type="compositionally biased region" description="Polar residues" evidence="3">
    <location>
        <begin position="158"/>
        <end position="171"/>
    </location>
</feature>
<dbReference type="GO" id="GO:0005634">
    <property type="term" value="C:nucleus"/>
    <property type="evidence" value="ECO:0007669"/>
    <property type="project" value="TreeGrafter"/>
</dbReference>
<name>A0A7R9FXN9_TIMSH</name>
<dbReference type="Pfam" id="PF07491">
    <property type="entry name" value="PPI_Ypi1"/>
    <property type="match status" value="1"/>
</dbReference>
<dbReference type="AlphaFoldDB" id="A0A7R9FXN9"/>
<evidence type="ECO:0000313" key="4">
    <source>
        <dbReference type="EMBL" id="CAD7259287.1"/>
    </source>
</evidence>
<evidence type="ECO:0000256" key="2">
    <source>
        <dbReference type="ARBA" id="ARBA00031039"/>
    </source>
</evidence>
<dbReference type="GO" id="GO:0004865">
    <property type="term" value="F:protein serine/threonine phosphatase inhibitor activity"/>
    <property type="evidence" value="ECO:0007669"/>
    <property type="project" value="InterPro"/>
</dbReference>
<proteinExistence type="predicted"/>
<dbReference type="GO" id="GO:0008157">
    <property type="term" value="F:protein phosphatase 1 binding"/>
    <property type="evidence" value="ECO:0007669"/>
    <property type="project" value="TreeGrafter"/>
</dbReference>
<dbReference type="InterPro" id="IPR011107">
    <property type="entry name" value="PPI_Ypi1"/>
</dbReference>
<protein>
    <recommendedName>
        <fullName evidence="1">E3 ubiquitin-protein ligase PPP1R11</fullName>
    </recommendedName>
    <alternativeName>
        <fullName evidence="2">Protein phosphatase 1 regulatory subunit 11</fullName>
    </alternativeName>
</protein>